<protein>
    <submittedName>
        <fullName evidence="1">Uncharacterized protein</fullName>
    </submittedName>
</protein>
<proteinExistence type="predicted"/>
<name>A0A6J4HAK8_9PROT</name>
<reference evidence="1" key="1">
    <citation type="submission" date="2020-02" db="EMBL/GenBank/DDBJ databases">
        <authorList>
            <person name="Meier V. D."/>
        </authorList>
    </citation>
    <scope>NUCLEOTIDE SEQUENCE</scope>
    <source>
        <strain evidence="1">AVDCRST_MAG08</strain>
    </source>
</reference>
<dbReference type="EMBL" id="CADCTG010000057">
    <property type="protein sequence ID" value="CAA9219711.1"/>
    <property type="molecule type" value="Genomic_DNA"/>
</dbReference>
<gene>
    <name evidence="1" type="ORF">AVDCRST_MAG08-558</name>
</gene>
<sequence length="39" mass="4315">MWFPAWNRARRAVGTGDGGPGRTVHRRIATVCFGRQSGE</sequence>
<organism evidence="1">
    <name type="scientific">uncultured Acetobacteraceae bacterium</name>
    <dbReference type="NCBI Taxonomy" id="169975"/>
    <lineage>
        <taxon>Bacteria</taxon>
        <taxon>Pseudomonadati</taxon>
        <taxon>Pseudomonadota</taxon>
        <taxon>Alphaproteobacteria</taxon>
        <taxon>Acetobacterales</taxon>
        <taxon>Acetobacteraceae</taxon>
        <taxon>environmental samples</taxon>
    </lineage>
</organism>
<accession>A0A6J4HAK8</accession>
<dbReference type="AlphaFoldDB" id="A0A6J4HAK8"/>
<evidence type="ECO:0000313" key="1">
    <source>
        <dbReference type="EMBL" id="CAA9219711.1"/>
    </source>
</evidence>